<dbReference type="OrthoDB" id="10517at10239"/>
<organism evidence="1 2">
    <name type="scientific">Bacillus phage W.Ph</name>
    <dbReference type="NCBI Taxonomy" id="764595"/>
    <lineage>
        <taxon>Viruses</taxon>
        <taxon>Duplodnaviria</taxon>
        <taxon>Heunggongvirae</taxon>
        <taxon>Uroviricota</taxon>
        <taxon>Caudoviricetes</taxon>
        <taxon>Herelleviridae</taxon>
        <taxon>Bastillevirinae</taxon>
        <taxon>Wphvirus</taxon>
        <taxon>Wphvirus WPh</taxon>
    </lineage>
</organism>
<proteinExistence type="predicted"/>
<accession>G9B1P2</accession>
<dbReference type="EMBL" id="HM144387">
    <property type="protein sequence ID" value="ADH03287.1"/>
    <property type="molecule type" value="Genomic_DNA"/>
</dbReference>
<protein>
    <submittedName>
        <fullName evidence="1">Gp141</fullName>
    </submittedName>
</protein>
<dbReference type="KEGG" id="vg:11536797"/>
<evidence type="ECO:0000313" key="2">
    <source>
        <dbReference type="Proteomes" id="UP000005445"/>
    </source>
</evidence>
<keyword evidence="2" id="KW-1185">Reference proteome</keyword>
<dbReference type="RefSeq" id="YP_004957156.1">
    <property type="nucleotide sequence ID" value="NC_016563.1"/>
</dbReference>
<reference evidence="1 2" key="1">
    <citation type="submission" date="2013-01" db="EMBL/GenBank/DDBJ databases">
        <title>Large myovirus of Bacillus.</title>
        <authorList>
            <person name="Klumpp J."/>
            <person name="Beyer W."/>
            <person name="Loessner M.J."/>
        </authorList>
    </citation>
    <scope>NUCLEOTIDE SEQUENCE [LARGE SCALE GENOMIC DNA]</scope>
</reference>
<name>G9B1P2_9CAUD</name>
<evidence type="ECO:0000313" key="1">
    <source>
        <dbReference type="EMBL" id="ADH03287.1"/>
    </source>
</evidence>
<dbReference type="Gene3D" id="1.10.10.60">
    <property type="entry name" value="Homeodomain-like"/>
    <property type="match status" value="2"/>
</dbReference>
<sequence length="223" mass="25325">MSVIDVEKDVKKETLIQGAVTASWGSEEPLTEELEGMVVKKYMDDIPVTKIMKDHKISAGKVYRILRRNGVEKRRAPYKRESAQRMLELTDNQKKSIADAYIREVPVLTIAKNFDINYQTVYDVLDERAIVRRTEKGVHPNQGRRAIISDEPKPIVAKLPTGKSAREIIEELKAMKESGNLSAGIIVEEPKVEKNFVVIKGKTVVVHLDVKQEDVDELLVKYK</sequence>
<dbReference type="GeneID" id="11536797"/>
<dbReference type="Proteomes" id="UP000005445">
    <property type="component" value="Segment"/>
</dbReference>